<dbReference type="EMBL" id="CAMXCT030005044">
    <property type="protein sequence ID" value="CAL4798511.1"/>
    <property type="molecule type" value="Genomic_DNA"/>
</dbReference>
<feature type="region of interest" description="Disordered" evidence="1">
    <location>
        <begin position="220"/>
        <end position="274"/>
    </location>
</feature>
<organism evidence="2">
    <name type="scientific">Cladocopium goreaui</name>
    <dbReference type="NCBI Taxonomy" id="2562237"/>
    <lineage>
        <taxon>Eukaryota</taxon>
        <taxon>Sar</taxon>
        <taxon>Alveolata</taxon>
        <taxon>Dinophyceae</taxon>
        <taxon>Suessiales</taxon>
        <taxon>Symbiodiniaceae</taxon>
        <taxon>Cladocopium</taxon>
    </lineage>
</organism>
<dbReference type="Proteomes" id="UP001152797">
    <property type="component" value="Unassembled WGS sequence"/>
</dbReference>
<sequence length="274" mass="27509">MRRRVPTPLAPGATGPSTPACCSGSRREAGIETVALRAATARLRGRGGLVQLLLRRLLGLIASVPAAPVPAASEAASSVPPGILALQKRSAFPSPAGARGPWHTPYAFVASGATRINTTSWTPTSLLHRSSPRVQMEIGVTWQQSMLPAVGGDQFGAALAAVPPVAGVADMLAAMMGGAASARPAFPGLPAPANGPPAVPPAGTAAVTPAVAAEVPVGTVPAEAEPGESEAPSRRRRAAKAKAKRAAKPAAKKAAAKKAAAKKVKKPAKGRKGF</sequence>
<dbReference type="EMBL" id="CAMXCT020005044">
    <property type="protein sequence ID" value="CAL1164574.1"/>
    <property type="molecule type" value="Genomic_DNA"/>
</dbReference>
<protein>
    <submittedName>
        <fullName evidence="2">Uncharacterized protein</fullName>
    </submittedName>
</protein>
<evidence type="ECO:0000256" key="1">
    <source>
        <dbReference type="SAM" id="MobiDB-lite"/>
    </source>
</evidence>
<dbReference type="EMBL" id="CAMXCT010005044">
    <property type="protein sequence ID" value="CAI4011199.1"/>
    <property type="molecule type" value="Genomic_DNA"/>
</dbReference>
<keyword evidence="4" id="KW-1185">Reference proteome</keyword>
<name>A0A9P1DIX6_9DINO</name>
<accession>A0A9P1DIX6</accession>
<comment type="caution">
    <text evidence="2">The sequence shown here is derived from an EMBL/GenBank/DDBJ whole genome shotgun (WGS) entry which is preliminary data.</text>
</comment>
<gene>
    <name evidence="2" type="ORF">C1SCF055_LOCUS36382</name>
</gene>
<evidence type="ECO:0000313" key="4">
    <source>
        <dbReference type="Proteomes" id="UP001152797"/>
    </source>
</evidence>
<dbReference type="AlphaFoldDB" id="A0A9P1DIX6"/>
<proteinExistence type="predicted"/>
<feature type="compositionally biased region" description="Basic residues" evidence="1">
    <location>
        <begin position="234"/>
        <end position="274"/>
    </location>
</feature>
<evidence type="ECO:0000313" key="2">
    <source>
        <dbReference type="EMBL" id="CAI4011199.1"/>
    </source>
</evidence>
<evidence type="ECO:0000313" key="3">
    <source>
        <dbReference type="EMBL" id="CAL1164574.1"/>
    </source>
</evidence>
<reference evidence="3" key="2">
    <citation type="submission" date="2024-04" db="EMBL/GenBank/DDBJ databases">
        <authorList>
            <person name="Chen Y."/>
            <person name="Shah S."/>
            <person name="Dougan E. K."/>
            <person name="Thang M."/>
            <person name="Chan C."/>
        </authorList>
    </citation>
    <scope>NUCLEOTIDE SEQUENCE [LARGE SCALE GENOMIC DNA]</scope>
</reference>
<feature type="region of interest" description="Disordered" evidence="1">
    <location>
        <begin position="1"/>
        <end position="24"/>
    </location>
</feature>
<reference evidence="2" key="1">
    <citation type="submission" date="2022-10" db="EMBL/GenBank/DDBJ databases">
        <authorList>
            <person name="Chen Y."/>
            <person name="Dougan E. K."/>
            <person name="Chan C."/>
            <person name="Rhodes N."/>
            <person name="Thang M."/>
        </authorList>
    </citation>
    <scope>NUCLEOTIDE SEQUENCE</scope>
</reference>